<dbReference type="CDD" id="cd11296">
    <property type="entry name" value="O-FucT_like"/>
    <property type="match status" value="1"/>
</dbReference>
<dbReference type="RefSeq" id="XP_060323249.1">
    <property type="nucleotide sequence ID" value="XM_060474748.1"/>
</dbReference>
<dbReference type="AlphaFoldDB" id="A0AA39JDR3"/>
<dbReference type="Gene3D" id="3.40.50.11350">
    <property type="match status" value="1"/>
</dbReference>
<gene>
    <name evidence="1" type="ORF">EV420DRAFT_1583738</name>
</gene>
<proteinExistence type="predicted"/>
<dbReference type="EMBL" id="JAUEPS010000085">
    <property type="protein sequence ID" value="KAK0439464.1"/>
    <property type="molecule type" value="Genomic_DNA"/>
</dbReference>
<organism evidence="1 2">
    <name type="scientific">Armillaria tabescens</name>
    <name type="common">Ringless honey mushroom</name>
    <name type="synonym">Agaricus tabescens</name>
    <dbReference type="NCBI Taxonomy" id="1929756"/>
    <lineage>
        <taxon>Eukaryota</taxon>
        <taxon>Fungi</taxon>
        <taxon>Dikarya</taxon>
        <taxon>Basidiomycota</taxon>
        <taxon>Agaricomycotina</taxon>
        <taxon>Agaricomycetes</taxon>
        <taxon>Agaricomycetidae</taxon>
        <taxon>Agaricales</taxon>
        <taxon>Marasmiineae</taxon>
        <taxon>Physalacriaceae</taxon>
        <taxon>Desarmillaria</taxon>
    </lineage>
</organism>
<accession>A0AA39JDR3</accession>
<sequence>MRLALGHSFQRTPRFPRSAGLVLLVSLLAGVLFHPRALLCTGYGRNWRRLADSASDVGHDCHAGDSALVDSNCHGFDSCQNNAAQLWQMVSTTKGFFARDYSLHLGWNNVSLLQARVLQADLSFFPSFVNVCGDYATMVRKGDVMKSNEWEWKDLPVEQQMAWVIPIEFMLNITHLRRYQPVVTVAEYLHLHGYDHPEVVERDGRWLRDAYHAPNLKNVFTGKVPSLYAIESEFYDPKEIVRVDELSEDVKARMSSTVMEVNGKVNEKLREALPENKLVLDWDTAKSILDISDREELETVVTENGWEVVHTFQPVIGMDFVKPVVAPTKQVVPRSALRGFRDDFDGHTEDVVLLAGEVHHDRKPGGMRFTTRSSLDEFAEMILHGIRPTEAVLSLVDIMVDRMYYLTGDRLFMGAHMRRGDFVDYNMVMEKSPEAHIARVKQHLNKGRGLLASMGPKNYEVVSRRPPLHDDWFYVATDERNTTTLEAFQAEGAVFMNDLLTIEERRGELHWLLMLTDFRGVVEQVMLSRAAYFYGHAMSSVVGGVMNLRAVRGADPRTTDVD</sequence>
<reference evidence="1" key="1">
    <citation type="submission" date="2023-06" db="EMBL/GenBank/DDBJ databases">
        <authorList>
            <consortium name="Lawrence Berkeley National Laboratory"/>
            <person name="Ahrendt S."/>
            <person name="Sahu N."/>
            <person name="Indic B."/>
            <person name="Wong-Bajracharya J."/>
            <person name="Merenyi Z."/>
            <person name="Ke H.-M."/>
            <person name="Monk M."/>
            <person name="Kocsube S."/>
            <person name="Drula E."/>
            <person name="Lipzen A."/>
            <person name="Balint B."/>
            <person name="Henrissat B."/>
            <person name="Andreopoulos B."/>
            <person name="Martin F.M."/>
            <person name="Harder C.B."/>
            <person name="Rigling D."/>
            <person name="Ford K.L."/>
            <person name="Foster G.D."/>
            <person name="Pangilinan J."/>
            <person name="Papanicolaou A."/>
            <person name="Barry K."/>
            <person name="LaButti K."/>
            <person name="Viragh M."/>
            <person name="Koriabine M."/>
            <person name="Yan M."/>
            <person name="Riley R."/>
            <person name="Champramary S."/>
            <person name="Plett K.L."/>
            <person name="Tsai I.J."/>
            <person name="Slot J."/>
            <person name="Sipos G."/>
            <person name="Plett J."/>
            <person name="Nagy L.G."/>
            <person name="Grigoriev I.V."/>
        </authorList>
    </citation>
    <scope>NUCLEOTIDE SEQUENCE</scope>
    <source>
        <strain evidence="1">CCBAS 213</strain>
    </source>
</reference>
<name>A0AA39JDR3_ARMTA</name>
<protein>
    <submittedName>
        <fullName evidence="1">Uncharacterized protein</fullName>
    </submittedName>
</protein>
<keyword evidence="2" id="KW-1185">Reference proteome</keyword>
<evidence type="ECO:0000313" key="1">
    <source>
        <dbReference type="EMBL" id="KAK0439464.1"/>
    </source>
</evidence>
<comment type="caution">
    <text evidence="1">The sequence shown here is derived from an EMBL/GenBank/DDBJ whole genome shotgun (WGS) entry which is preliminary data.</text>
</comment>
<evidence type="ECO:0000313" key="2">
    <source>
        <dbReference type="Proteomes" id="UP001175211"/>
    </source>
</evidence>
<dbReference type="Proteomes" id="UP001175211">
    <property type="component" value="Unassembled WGS sequence"/>
</dbReference>
<dbReference type="GeneID" id="85358296"/>